<keyword evidence="3" id="KW-0408">Iron</keyword>
<dbReference type="PANTHER" id="PTHR10293">
    <property type="entry name" value="GLUTAREDOXIN FAMILY MEMBER"/>
    <property type="match status" value="1"/>
</dbReference>
<keyword evidence="1" id="KW-0001">2Fe-2S</keyword>
<dbReference type="GO" id="GO:0046872">
    <property type="term" value="F:metal ion binding"/>
    <property type="evidence" value="ECO:0007669"/>
    <property type="project" value="UniProtKB-KW"/>
</dbReference>
<dbReference type="SUPFAM" id="SSF52833">
    <property type="entry name" value="Thioredoxin-like"/>
    <property type="match status" value="1"/>
</dbReference>
<organism evidence="8 9">
    <name type="scientific">Staphylotrichum tortipilum</name>
    <dbReference type="NCBI Taxonomy" id="2831512"/>
    <lineage>
        <taxon>Eukaryota</taxon>
        <taxon>Fungi</taxon>
        <taxon>Dikarya</taxon>
        <taxon>Ascomycota</taxon>
        <taxon>Pezizomycotina</taxon>
        <taxon>Sordariomycetes</taxon>
        <taxon>Sordariomycetidae</taxon>
        <taxon>Sordariales</taxon>
        <taxon>Chaetomiaceae</taxon>
        <taxon>Staphylotrichum</taxon>
    </lineage>
</organism>
<comment type="caution">
    <text evidence="8">The sequence shown here is derived from an EMBL/GenBank/DDBJ whole genome shotgun (WGS) entry which is preliminary data.</text>
</comment>
<dbReference type="InterPro" id="IPR002109">
    <property type="entry name" value="Glutaredoxin"/>
</dbReference>
<evidence type="ECO:0000313" key="9">
    <source>
        <dbReference type="Proteomes" id="UP001303889"/>
    </source>
</evidence>
<dbReference type="NCBIfam" id="TIGR00365">
    <property type="entry name" value="Grx4 family monothiol glutaredoxin"/>
    <property type="match status" value="1"/>
</dbReference>
<dbReference type="PANTHER" id="PTHR10293:SF16">
    <property type="entry name" value="GLUTAREDOXIN-RELATED PROTEIN 5, MITOCHONDRIAL"/>
    <property type="match status" value="1"/>
</dbReference>
<keyword evidence="2" id="KW-0479">Metal-binding</keyword>
<dbReference type="Proteomes" id="UP001303889">
    <property type="component" value="Unassembled WGS sequence"/>
</dbReference>
<evidence type="ECO:0000256" key="6">
    <source>
        <dbReference type="ARBA" id="ARBA00067618"/>
    </source>
</evidence>
<keyword evidence="9" id="KW-1185">Reference proteome</keyword>
<evidence type="ECO:0000313" key="8">
    <source>
        <dbReference type="EMBL" id="KAK3906535.1"/>
    </source>
</evidence>
<proteinExistence type="predicted"/>
<evidence type="ECO:0000256" key="3">
    <source>
        <dbReference type="ARBA" id="ARBA00023004"/>
    </source>
</evidence>
<dbReference type="Pfam" id="PF00462">
    <property type="entry name" value="Glutaredoxin"/>
    <property type="match status" value="1"/>
</dbReference>
<dbReference type="PROSITE" id="PS51354">
    <property type="entry name" value="GLUTAREDOXIN_2"/>
    <property type="match status" value="1"/>
</dbReference>
<dbReference type="GO" id="GO:0051537">
    <property type="term" value="F:2 iron, 2 sulfur cluster binding"/>
    <property type="evidence" value="ECO:0007669"/>
    <property type="project" value="UniProtKB-KW"/>
</dbReference>
<dbReference type="AlphaFoldDB" id="A0AAN6MSY4"/>
<dbReference type="FunFam" id="3.40.30.10:FF:000005">
    <property type="entry name" value="Glutaredoxin 5"/>
    <property type="match status" value="1"/>
</dbReference>
<sequence>MFSRTILSRAVRQTAFSAIRPAAVAAPIRPSPFLLSIAAQRRLLSDAVRQAIDKAVGSAPVVLFMKGTPETPQCGFSRASIQVLGMQGVDPEKFAAYNVLEDADLRQGIKEYSDWPTIPQLYIEKEFVGGCDIIVSMHKNGELAKLLEEKGVLAAETEGQQAEGEKKE</sequence>
<reference evidence="8" key="1">
    <citation type="journal article" date="2023" name="Mol. Phylogenet. Evol.">
        <title>Genome-scale phylogeny and comparative genomics of the fungal order Sordariales.</title>
        <authorList>
            <person name="Hensen N."/>
            <person name="Bonometti L."/>
            <person name="Westerberg I."/>
            <person name="Brannstrom I.O."/>
            <person name="Guillou S."/>
            <person name="Cros-Aarteil S."/>
            <person name="Calhoun S."/>
            <person name="Haridas S."/>
            <person name="Kuo A."/>
            <person name="Mondo S."/>
            <person name="Pangilinan J."/>
            <person name="Riley R."/>
            <person name="LaButti K."/>
            <person name="Andreopoulos B."/>
            <person name="Lipzen A."/>
            <person name="Chen C."/>
            <person name="Yan M."/>
            <person name="Daum C."/>
            <person name="Ng V."/>
            <person name="Clum A."/>
            <person name="Steindorff A."/>
            <person name="Ohm R.A."/>
            <person name="Martin F."/>
            <person name="Silar P."/>
            <person name="Natvig D.O."/>
            <person name="Lalanne C."/>
            <person name="Gautier V."/>
            <person name="Ament-Velasquez S.L."/>
            <person name="Kruys A."/>
            <person name="Hutchinson M.I."/>
            <person name="Powell A.J."/>
            <person name="Barry K."/>
            <person name="Miller A.N."/>
            <person name="Grigoriev I.V."/>
            <person name="Debuchy R."/>
            <person name="Gladieux P."/>
            <person name="Hiltunen Thoren M."/>
            <person name="Johannesson H."/>
        </authorList>
    </citation>
    <scope>NUCLEOTIDE SEQUENCE</scope>
    <source>
        <strain evidence="8">CBS 103.79</strain>
    </source>
</reference>
<dbReference type="InterPro" id="IPR036249">
    <property type="entry name" value="Thioredoxin-like_sf"/>
</dbReference>
<dbReference type="CDD" id="cd03028">
    <property type="entry name" value="GRX_PICOT_like"/>
    <property type="match status" value="1"/>
</dbReference>
<evidence type="ECO:0000256" key="5">
    <source>
        <dbReference type="ARBA" id="ARBA00023284"/>
    </source>
</evidence>
<name>A0AAN6MSY4_9PEZI</name>
<dbReference type="Gene3D" id="3.40.30.10">
    <property type="entry name" value="Glutaredoxin"/>
    <property type="match status" value="1"/>
</dbReference>
<dbReference type="InterPro" id="IPR033658">
    <property type="entry name" value="GRX_PICOT-like"/>
</dbReference>
<feature type="domain" description="Glutaredoxin" evidence="7">
    <location>
        <begin position="61"/>
        <end position="128"/>
    </location>
</feature>
<keyword evidence="4" id="KW-0411">Iron-sulfur</keyword>
<dbReference type="GO" id="GO:0005759">
    <property type="term" value="C:mitochondrial matrix"/>
    <property type="evidence" value="ECO:0007669"/>
    <property type="project" value="TreeGrafter"/>
</dbReference>
<evidence type="ECO:0000256" key="2">
    <source>
        <dbReference type="ARBA" id="ARBA00022723"/>
    </source>
</evidence>
<dbReference type="EMBL" id="MU855324">
    <property type="protein sequence ID" value="KAK3906535.1"/>
    <property type="molecule type" value="Genomic_DNA"/>
</dbReference>
<protein>
    <recommendedName>
        <fullName evidence="6">Monothiol glutaredoxin-5, mitochondrial</fullName>
    </recommendedName>
</protein>
<evidence type="ECO:0000256" key="1">
    <source>
        <dbReference type="ARBA" id="ARBA00022714"/>
    </source>
</evidence>
<evidence type="ECO:0000259" key="7">
    <source>
        <dbReference type="Pfam" id="PF00462"/>
    </source>
</evidence>
<reference evidence="8" key="2">
    <citation type="submission" date="2023-05" db="EMBL/GenBank/DDBJ databases">
        <authorList>
            <consortium name="Lawrence Berkeley National Laboratory"/>
            <person name="Steindorff A."/>
            <person name="Hensen N."/>
            <person name="Bonometti L."/>
            <person name="Westerberg I."/>
            <person name="Brannstrom I.O."/>
            <person name="Guillou S."/>
            <person name="Cros-Aarteil S."/>
            <person name="Calhoun S."/>
            <person name="Haridas S."/>
            <person name="Kuo A."/>
            <person name="Mondo S."/>
            <person name="Pangilinan J."/>
            <person name="Riley R."/>
            <person name="Labutti K."/>
            <person name="Andreopoulos B."/>
            <person name="Lipzen A."/>
            <person name="Chen C."/>
            <person name="Yanf M."/>
            <person name="Daum C."/>
            <person name="Ng V."/>
            <person name="Clum A."/>
            <person name="Ohm R."/>
            <person name="Martin F."/>
            <person name="Silar P."/>
            <person name="Natvig D."/>
            <person name="Lalanne C."/>
            <person name="Gautier V."/>
            <person name="Ament-Velasquez S.L."/>
            <person name="Kruys A."/>
            <person name="Hutchinson M.I."/>
            <person name="Powell A.J."/>
            <person name="Barry K."/>
            <person name="Miller A.N."/>
            <person name="Grigoriev I.V."/>
            <person name="Debuchy R."/>
            <person name="Gladieux P."/>
            <person name="Thoren M.H."/>
            <person name="Johannesson H."/>
        </authorList>
    </citation>
    <scope>NUCLEOTIDE SEQUENCE</scope>
    <source>
        <strain evidence="8">CBS 103.79</strain>
    </source>
</reference>
<dbReference type="InterPro" id="IPR004480">
    <property type="entry name" value="Monothiol_GRX-rel"/>
</dbReference>
<evidence type="ECO:0000256" key="4">
    <source>
        <dbReference type="ARBA" id="ARBA00023014"/>
    </source>
</evidence>
<dbReference type="GO" id="GO:0015036">
    <property type="term" value="F:disulfide oxidoreductase activity"/>
    <property type="evidence" value="ECO:0007669"/>
    <property type="project" value="UniProtKB-ARBA"/>
</dbReference>
<keyword evidence="5" id="KW-0676">Redox-active center</keyword>
<dbReference type="GO" id="GO:0044571">
    <property type="term" value="P:[2Fe-2S] cluster assembly"/>
    <property type="evidence" value="ECO:0007669"/>
    <property type="project" value="UniProtKB-ARBA"/>
</dbReference>
<gene>
    <name evidence="8" type="ORF">C8A05DRAFT_40649</name>
</gene>
<accession>A0AAN6MSY4</accession>